<evidence type="ECO:0000313" key="2">
    <source>
        <dbReference type="Proteomes" id="UP001172630"/>
    </source>
</evidence>
<dbReference type="RefSeq" id="WP_285882545.1">
    <property type="nucleotide sequence ID" value="NZ_JARFYN010000044.1"/>
</dbReference>
<sequence length="53" mass="5696">MQRRHRRAHAAIWTGLALALPLLLAIIFASAPKLPTDAPAIRLDGKVTEGAQP</sequence>
<gene>
    <name evidence="1" type="ORF">PY650_26410</name>
</gene>
<proteinExistence type="predicted"/>
<keyword evidence="2" id="KW-1185">Reference proteome</keyword>
<comment type="caution">
    <text evidence="1">The sequence shown here is derived from an EMBL/GenBank/DDBJ whole genome shotgun (WGS) entry which is preliminary data.</text>
</comment>
<accession>A0ABT7KKH2</accession>
<reference evidence="1" key="1">
    <citation type="submission" date="2023-06" db="EMBL/GenBank/DDBJ databases">
        <title>Phylogenetic Diversity of Rhizobium strains.</title>
        <authorList>
            <person name="Moura F.T."/>
            <person name="Helene L.C.F."/>
            <person name="Hungria M."/>
        </authorList>
    </citation>
    <scope>NUCLEOTIDE SEQUENCE</scope>
    <source>
        <strain evidence="1">CCGE524</strain>
    </source>
</reference>
<dbReference type="Proteomes" id="UP001172630">
    <property type="component" value="Unassembled WGS sequence"/>
</dbReference>
<organism evidence="1 2">
    <name type="scientific">Rhizobium calliandrae</name>
    <dbReference type="NCBI Taxonomy" id="1312182"/>
    <lineage>
        <taxon>Bacteria</taxon>
        <taxon>Pseudomonadati</taxon>
        <taxon>Pseudomonadota</taxon>
        <taxon>Alphaproteobacteria</taxon>
        <taxon>Hyphomicrobiales</taxon>
        <taxon>Rhizobiaceae</taxon>
        <taxon>Rhizobium/Agrobacterium group</taxon>
        <taxon>Rhizobium</taxon>
    </lineage>
</organism>
<name>A0ABT7KKH2_9HYPH</name>
<dbReference type="EMBL" id="JARFYN010000044">
    <property type="protein sequence ID" value="MDL2409105.1"/>
    <property type="molecule type" value="Genomic_DNA"/>
</dbReference>
<evidence type="ECO:0000313" key="1">
    <source>
        <dbReference type="EMBL" id="MDL2409105.1"/>
    </source>
</evidence>
<protein>
    <submittedName>
        <fullName evidence="1">Uncharacterized protein</fullName>
    </submittedName>
</protein>